<dbReference type="Proteomes" id="UP001499951">
    <property type="component" value="Unassembled WGS sequence"/>
</dbReference>
<organism evidence="4 5">
    <name type="scientific">Rhizomicrobium electricum</name>
    <dbReference type="NCBI Taxonomy" id="480070"/>
    <lineage>
        <taxon>Bacteria</taxon>
        <taxon>Pseudomonadati</taxon>
        <taxon>Pseudomonadota</taxon>
        <taxon>Alphaproteobacteria</taxon>
        <taxon>Micropepsales</taxon>
        <taxon>Micropepsaceae</taxon>
        <taxon>Rhizomicrobium</taxon>
    </lineage>
</organism>
<evidence type="ECO:0000313" key="5">
    <source>
        <dbReference type="Proteomes" id="UP001499951"/>
    </source>
</evidence>
<evidence type="ECO:0000259" key="3">
    <source>
        <dbReference type="PROSITE" id="PS51186"/>
    </source>
</evidence>
<comment type="caution">
    <text evidence="4">The sequence shown here is derived from an EMBL/GenBank/DDBJ whole genome shotgun (WGS) entry which is preliminary data.</text>
</comment>
<dbReference type="InterPro" id="IPR050832">
    <property type="entry name" value="Bact_Acetyltransf"/>
</dbReference>
<protein>
    <recommendedName>
        <fullName evidence="3">N-acetyltransferase domain-containing protein</fullName>
    </recommendedName>
</protein>
<dbReference type="Gene3D" id="3.40.630.30">
    <property type="match status" value="1"/>
</dbReference>
<dbReference type="CDD" id="cd04301">
    <property type="entry name" value="NAT_SF"/>
    <property type="match status" value="1"/>
</dbReference>
<dbReference type="InterPro" id="IPR000182">
    <property type="entry name" value="GNAT_dom"/>
</dbReference>
<reference evidence="5" key="1">
    <citation type="journal article" date="2019" name="Int. J. Syst. Evol. Microbiol.">
        <title>The Global Catalogue of Microorganisms (GCM) 10K type strain sequencing project: providing services to taxonomists for standard genome sequencing and annotation.</title>
        <authorList>
            <consortium name="The Broad Institute Genomics Platform"/>
            <consortium name="The Broad Institute Genome Sequencing Center for Infectious Disease"/>
            <person name="Wu L."/>
            <person name="Ma J."/>
        </authorList>
    </citation>
    <scope>NUCLEOTIDE SEQUENCE [LARGE SCALE GENOMIC DNA]</scope>
    <source>
        <strain evidence="5">JCM 15089</strain>
    </source>
</reference>
<evidence type="ECO:0000313" key="4">
    <source>
        <dbReference type="EMBL" id="GAA0578111.1"/>
    </source>
</evidence>
<evidence type="ECO:0000256" key="1">
    <source>
        <dbReference type="ARBA" id="ARBA00022679"/>
    </source>
</evidence>
<accession>A0ABP3Q4A1</accession>
<dbReference type="InterPro" id="IPR016181">
    <property type="entry name" value="Acyl_CoA_acyltransferase"/>
</dbReference>
<dbReference type="Pfam" id="PF00583">
    <property type="entry name" value="Acetyltransf_1"/>
    <property type="match status" value="1"/>
</dbReference>
<dbReference type="EMBL" id="BAAADD010000007">
    <property type="protein sequence ID" value="GAA0578111.1"/>
    <property type="molecule type" value="Genomic_DNA"/>
</dbReference>
<feature type="domain" description="N-acetyltransferase" evidence="3">
    <location>
        <begin position="4"/>
        <end position="162"/>
    </location>
</feature>
<dbReference type="PANTHER" id="PTHR43877:SF1">
    <property type="entry name" value="ACETYLTRANSFERASE"/>
    <property type="match status" value="1"/>
</dbReference>
<keyword evidence="2" id="KW-0012">Acyltransferase</keyword>
<dbReference type="PANTHER" id="PTHR43877">
    <property type="entry name" value="AMINOALKYLPHOSPHONATE N-ACETYLTRANSFERASE-RELATED-RELATED"/>
    <property type="match status" value="1"/>
</dbReference>
<dbReference type="PROSITE" id="PS51186">
    <property type="entry name" value="GNAT"/>
    <property type="match status" value="1"/>
</dbReference>
<evidence type="ECO:0000256" key="2">
    <source>
        <dbReference type="ARBA" id="ARBA00023315"/>
    </source>
</evidence>
<dbReference type="SUPFAM" id="SSF55729">
    <property type="entry name" value="Acyl-CoA N-acyltransferases (Nat)"/>
    <property type="match status" value="1"/>
</dbReference>
<gene>
    <name evidence="4" type="ORF">GCM10008942_28770</name>
</gene>
<keyword evidence="1" id="KW-0808">Transferase</keyword>
<proteinExistence type="predicted"/>
<dbReference type="RefSeq" id="WP_166936054.1">
    <property type="nucleotide sequence ID" value="NZ_BAAADD010000007.1"/>
</dbReference>
<sequence length="162" mass="18061">MKDIEIRAAAPDDAEQLAALIAAAFEDVADRFGLTRENCPGHTSFITADEVRRGMGFGNRYFMGFSGDAMCGAIAFRLPKNGNSMIEKVAVLPSFRHRGIGWRLVEHALAEARQCGADLAEIGIIADHTELRAWYERIGFRVTRQAHYEQLPFEVLHLQKAL</sequence>
<name>A0ABP3Q4A1_9PROT</name>
<keyword evidence="5" id="KW-1185">Reference proteome</keyword>